<protein>
    <submittedName>
        <fullName evidence="2">Oxidoreductase</fullName>
    </submittedName>
</protein>
<dbReference type="PANTHER" id="PTHR42877:SF4">
    <property type="entry name" value="FAD_NAD(P)-BINDING DOMAIN-CONTAINING PROTEIN-RELATED"/>
    <property type="match status" value="1"/>
</dbReference>
<evidence type="ECO:0000313" key="2">
    <source>
        <dbReference type="EMBL" id="ARU55615.1"/>
    </source>
</evidence>
<dbReference type="OrthoDB" id="9766402at2"/>
<keyword evidence="1" id="KW-1133">Transmembrane helix</keyword>
<feature type="transmembrane region" description="Helical" evidence="1">
    <location>
        <begin position="12"/>
        <end position="31"/>
    </location>
</feature>
<keyword evidence="3" id="KW-1185">Reference proteome</keyword>
<dbReference type="RefSeq" id="WP_087460700.1">
    <property type="nucleotide sequence ID" value="NZ_CP021425.1"/>
</dbReference>
<dbReference type="InterPro" id="IPR051209">
    <property type="entry name" value="FAD-bind_Monooxygenase_sf"/>
</dbReference>
<dbReference type="Pfam" id="PF13738">
    <property type="entry name" value="Pyr_redox_3"/>
    <property type="match status" value="1"/>
</dbReference>
<accession>A0A1Y0I7Z5</accession>
<dbReference type="PANTHER" id="PTHR42877">
    <property type="entry name" value="L-ORNITHINE N(5)-MONOOXYGENASE-RELATED"/>
    <property type="match status" value="1"/>
</dbReference>
<keyword evidence="1" id="KW-0472">Membrane</keyword>
<dbReference type="SUPFAM" id="SSF51905">
    <property type="entry name" value="FAD/NAD(P)-binding domain"/>
    <property type="match status" value="2"/>
</dbReference>
<evidence type="ECO:0000256" key="1">
    <source>
        <dbReference type="SAM" id="Phobius"/>
    </source>
</evidence>
<gene>
    <name evidence="2" type="ORF">OLMES_1540</name>
</gene>
<proteinExistence type="predicted"/>
<evidence type="ECO:0000313" key="3">
    <source>
        <dbReference type="Proteomes" id="UP000196027"/>
    </source>
</evidence>
<keyword evidence="1" id="KW-0812">Transmembrane</keyword>
<dbReference type="EMBL" id="CP021425">
    <property type="protein sequence ID" value="ARU55615.1"/>
    <property type="molecule type" value="Genomic_DNA"/>
</dbReference>
<reference evidence="2 3" key="1">
    <citation type="submission" date="2017-05" db="EMBL/GenBank/DDBJ databases">
        <title>Genomic insights into alkan degradation activity of Oleiphilus messinensis.</title>
        <authorList>
            <person name="Kozyavkin S.A."/>
            <person name="Slesarev A.I."/>
            <person name="Golyshin P.N."/>
            <person name="Korzhenkov A."/>
            <person name="Golyshina O.N."/>
            <person name="Toshchakov S.V."/>
        </authorList>
    </citation>
    <scope>NUCLEOTIDE SEQUENCE [LARGE SCALE GENOMIC DNA]</scope>
    <source>
        <strain evidence="2 3">ME102</strain>
    </source>
</reference>
<dbReference type="Proteomes" id="UP000196027">
    <property type="component" value="Chromosome"/>
</dbReference>
<dbReference type="InterPro" id="IPR036188">
    <property type="entry name" value="FAD/NAD-bd_sf"/>
</dbReference>
<dbReference type="Gene3D" id="3.50.50.60">
    <property type="entry name" value="FAD/NAD(P)-binding domain"/>
    <property type="match status" value="2"/>
</dbReference>
<name>A0A1Y0I7Z5_9GAMM</name>
<organism evidence="2 3">
    <name type="scientific">Oleiphilus messinensis</name>
    <dbReference type="NCBI Taxonomy" id="141451"/>
    <lineage>
        <taxon>Bacteria</taxon>
        <taxon>Pseudomonadati</taxon>
        <taxon>Pseudomonadota</taxon>
        <taxon>Gammaproteobacteria</taxon>
        <taxon>Oceanospirillales</taxon>
        <taxon>Oleiphilaceae</taxon>
        <taxon>Oleiphilus</taxon>
    </lineage>
</organism>
<dbReference type="AlphaFoldDB" id="A0A1Y0I7Z5"/>
<sequence length="492" mass="55171">MENNKTNSPTIYDVLIVGAGISGIGAGIRLLESRFSNFVILEKAGDLGGTWRDNTYPGCECDIPSALYSFSFAQKPDWSRVFAGQSEILDYIRSTATEFGIEDYIRYHHPVKSAQWNEADHLWYVKTDQQEFRARAVIACGGYLHEPIIPNIPGLEQFSGHWFHSSRWDHAYDLTGKRVAVVGTGASAIQFIPEIQPQVESLTVFQRTPQWILPKPNYTVSSVEKKLFKQKSILNSWRKSIFGSLESFGIGFRHPKLLKQFEKIGRLHLRMSVKDSELRDKLTPDYTLGCKRTLLSNDYYPAVSQPNVTLHATGLKSVSGNTLIGQDGSEAEVDVLILGTGFYVTEPPIAEKIRDDQGRTLAEHWHTHMQAYRGTTINGFPNAFMVLGPNLGIGHNSAFIVIEAQLNYIMDALITMRAQNLSRIEVKPDVQEAYNVRVQKALQGTVWNTGGCSSYYLDKSGFNSVGFPWSTLKMQSLLSQFDPENYATAHNS</sequence>
<dbReference type="KEGG" id="ome:OLMES_1540"/>